<dbReference type="OrthoDB" id="8687298at2"/>
<name>A0A2G9C6Z1_9BURK</name>
<organism evidence="2 3">
    <name type="scientific">Roseateles chitinivorans</name>
    <dbReference type="NCBI Taxonomy" id="2917965"/>
    <lineage>
        <taxon>Bacteria</taxon>
        <taxon>Pseudomonadati</taxon>
        <taxon>Pseudomonadota</taxon>
        <taxon>Betaproteobacteria</taxon>
        <taxon>Burkholderiales</taxon>
        <taxon>Sphaerotilaceae</taxon>
        <taxon>Roseateles</taxon>
    </lineage>
</organism>
<dbReference type="AlphaFoldDB" id="A0A2G9C6Z1"/>
<sequence>MKAIRSQSGWDEIVDEARAVELDDLETRAADDRSWLAPASRLGGTGGAAMNDAPTRRRGGDSIFQSLMRLWPGDGQRPRASARAMAKLRAAFRASVADLADEDDGEARERVTALLRHIVHARHPQDLWHLRTAIYTEVAREIDQAEAEARLITLNRQLAQSKSLLRRLLG</sequence>
<comment type="caution">
    <text evidence="2">The sequence shown here is derived from an EMBL/GenBank/DDBJ whole genome shotgun (WGS) entry which is preliminary data.</text>
</comment>
<dbReference type="Proteomes" id="UP000231501">
    <property type="component" value="Unassembled WGS sequence"/>
</dbReference>
<dbReference type="EMBL" id="PEOG01000070">
    <property type="protein sequence ID" value="PIM51319.1"/>
    <property type="molecule type" value="Genomic_DNA"/>
</dbReference>
<keyword evidence="3" id="KW-1185">Reference proteome</keyword>
<feature type="region of interest" description="Disordered" evidence="1">
    <location>
        <begin position="38"/>
        <end position="58"/>
    </location>
</feature>
<gene>
    <name evidence="2" type="ORF">CS062_20480</name>
</gene>
<evidence type="ECO:0000313" key="2">
    <source>
        <dbReference type="EMBL" id="PIM51319.1"/>
    </source>
</evidence>
<protein>
    <submittedName>
        <fullName evidence="2">Uncharacterized protein</fullName>
    </submittedName>
</protein>
<accession>A0A2G9C6Z1</accession>
<reference evidence="2 3" key="1">
    <citation type="submission" date="2017-11" db="EMBL/GenBank/DDBJ databases">
        <title>Draft genome sequence of Mitsuaria sp. HWN-4.</title>
        <authorList>
            <person name="Gundlapally S.R."/>
        </authorList>
    </citation>
    <scope>NUCLEOTIDE SEQUENCE [LARGE SCALE GENOMIC DNA]</scope>
    <source>
        <strain evidence="2 3">HWN-4</strain>
    </source>
</reference>
<evidence type="ECO:0000313" key="3">
    <source>
        <dbReference type="Proteomes" id="UP000231501"/>
    </source>
</evidence>
<evidence type="ECO:0000256" key="1">
    <source>
        <dbReference type="SAM" id="MobiDB-lite"/>
    </source>
</evidence>
<proteinExistence type="predicted"/>
<dbReference type="RefSeq" id="WP_099863427.1">
    <property type="nucleotide sequence ID" value="NZ_PEOG01000070.1"/>
</dbReference>